<dbReference type="PROSITE" id="PS51318">
    <property type="entry name" value="TAT"/>
    <property type="match status" value="1"/>
</dbReference>
<dbReference type="InterPro" id="IPR006311">
    <property type="entry name" value="TAT_signal"/>
</dbReference>
<accession>A0A7W9B0L1</accession>
<protein>
    <submittedName>
        <fullName evidence="3">CO/xanthine dehydrogenase Mo-binding subunit</fullName>
    </submittedName>
</protein>
<dbReference type="GO" id="GO:0005506">
    <property type="term" value="F:iron ion binding"/>
    <property type="evidence" value="ECO:0007669"/>
    <property type="project" value="InterPro"/>
</dbReference>
<dbReference type="SUPFAM" id="SSF54665">
    <property type="entry name" value="CO dehydrogenase molybdoprotein N-domain-like"/>
    <property type="match status" value="1"/>
</dbReference>
<dbReference type="GO" id="GO:0016491">
    <property type="term" value="F:oxidoreductase activity"/>
    <property type="evidence" value="ECO:0007669"/>
    <property type="project" value="InterPro"/>
</dbReference>
<dbReference type="AlphaFoldDB" id="A0A7W9B0L1"/>
<feature type="domain" description="Aldehyde oxidase/xanthine dehydrogenase second molybdopterin binding" evidence="2">
    <location>
        <begin position="512"/>
        <end position="594"/>
    </location>
</feature>
<dbReference type="SUPFAM" id="SSF56003">
    <property type="entry name" value="Molybdenum cofactor-binding domain"/>
    <property type="match status" value="1"/>
</dbReference>
<dbReference type="InterPro" id="IPR046867">
    <property type="entry name" value="AldOxase/xan_DH_MoCoBD2"/>
</dbReference>
<evidence type="ECO:0000313" key="4">
    <source>
        <dbReference type="Proteomes" id="UP000555546"/>
    </source>
</evidence>
<evidence type="ECO:0000259" key="2">
    <source>
        <dbReference type="Pfam" id="PF20256"/>
    </source>
</evidence>
<proteinExistence type="predicted"/>
<gene>
    <name evidence="3" type="ORF">FHS76_003842</name>
</gene>
<dbReference type="Gene3D" id="3.30.365.10">
    <property type="entry name" value="Aldehyde oxidase/xanthine dehydrogenase, molybdopterin binding domain"/>
    <property type="match status" value="4"/>
</dbReference>
<organism evidence="3 4">
    <name type="scientific">Brucella daejeonensis</name>
    <dbReference type="NCBI Taxonomy" id="659015"/>
    <lineage>
        <taxon>Bacteria</taxon>
        <taxon>Pseudomonadati</taxon>
        <taxon>Pseudomonadota</taxon>
        <taxon>Alphaproteobacteria</taxon>
        <taxon>Hyphomicrobiales</taxon>
        <taxon>Brucellaceae</taxon>
        <taxon>Brucella/Ochrobactrum group</taxon>
        <taxon>Brucella</taxon>
    </lineage>
</organism>
<dbReference type="InterPro" id="IPR008274">
    <property type="entry name" value="AldOxase/xan_DH_MoCoBD1"/>
</dbReference>
<keyword evidence="4" id="KW-1185">Reference proteome</keyword>
<dbReference type="InterPro" id="IPR016208">
    <property type="entry name" value="Ald_Oxase/xanthine_DH-like"/>
</dbReference>
<dbReference type="InterPro" id="IPR037165">
    <property type="entry name" value="AldOxase/xan_DH_Mopterin-bd_sf"/>
</dbReference>
<dbReference type="InterPro" id="IPR036856">
    <property type="entry name" value="Ald_Oxase/Xan_DH_a/b_sf"/>
</dbReference>
<dbReference type="Pfam" id="PF02738">
    <property type="entry name" value="MoCoBD_1"/>
    <property type="match status" value="1"/>
</dbReference>
<evidence type="ECO:0000313" key="3">
    <source>
        <dbReference type="EMBL" id="MBB5703927.1"/>
    </source>
</evidence>
<evidence type="ECO:0000259" key="1">
    <source>
        <dbReference type="Pfam" id="PF02738"/>
    </source>
</evidence>
<feature type="domain" description="Aldehyde oxidase/xanthine dehydrogenase second molybdopterin binding" evidence="2">
    <location>
        <begin position="634"/>
        <end position="880"/>
    </location>
</feature>
<dbReference type="Proteomes" id="UP000555546">
    <property type="component" value="Unassembled WGS sequence"/>
</dbReference>
<dbReference type="PANTHER" id="PTHR11908">
    <property type="entry name" value="XANTHINE DEHYDROGENASE"/>
    <property type="match status" value="1"/>
</dbReference>
<sequence>MKPVLSRRDFLKASVATGVAIKVSFLAPSAEAQLIETPPHPGLDWLNNEGRPKYRLDAIAKVTGQKTFTRDYRARDLVGWPKEQSHAFLLHATRTDLAFDGVDLKVLGEDLKPDRLVLHEDVIADGIEIPVPGFYGDVFLVPKGQTARLLGQPVALLVYHDFARYDAAKRMVRFNESVVRYGTKATPTTPPNYATARYVRIDGGDPYAEDRYSSLKDTVIRAGFKGDDPQWPQPGEGDAMARGMAAAAKIEKEIADAGDDALVLKRQYFSQSIDASAMEADNGNVWYEASTGTLHAMIATQSPYEVATVAAHMVSKSKYPLKEVDLKVGYTVGYGSKDHAIFPFYCVLAGLYGDGRAVRLANDRYEQFQMGLKRHAFWMDNVLVIDRKTGQFRAMTGNYRNNGGGRENFSASVGAVGATAAQSIYYLPKSDFAVATVASRAVDAGSVRGYGTLQTMAATEMMVDEAAEILGMDPMDLRLKNLFRAGMKNTQGAIPAGAMRHEEIIEKARTYQLWSERRKKKIDFEAANPGKKYGVGYGHVHKDYGTGAESALATIEFDAKGRLKLAHVAHEIGTGATTSQAIMVADILGVAPDETEFGKVKWPQMPLETADEPYTTPQDEEDRLKLNPRWTPSFTSPMSASNSVYYLGHATREAARALIELTIWPMAKAIWSRGIGGGQIAPEVVRREDLRLAGGMVNASGMQPLSFAEVASEAHRQGLITGVTVHTFNRWQWAEAEFDLGSHGQRRFAIDALAVKYGNGATPDHKAEMDMAGWRFVERTDVFYPPVQRNNAGVTYYAPMATLVEVVVDTATGEVSLLSHHSIMDCGTQVVPELVSGQIQGGLAMGIGHALKEYLPLYEDGPGDGTWNWNRYELPMARDVAVWSQTAEILPRLSETDPPRGMAEVVMIAVVPAIANAVAHAIGKRFYSFPITQEKILEALA</sequence>
<dbReference type="PANTHER" id="PTHR11908:SF123">
    <property type="entry name" value="ALDEHYDE OXIDOREDUCTASE MOLYBDENUM-BINDING SUBUNIT PAOC"/>
    <property type="match status" value="1"/>
</dbReference>
<comment type="caution">
    <text evidence="3">The sequence shown here is derived from an EMBL/GenBank/DDBJ whole genome shotgun (WGS) entry which is preliminary data.</text>
</comment>
<reference evidence="3 4" key="1">
    <citation type="submission" date="2020-08" db="EMBL/GenBank/DDBJ databases">
        <title>Genomic Encyclopedia of Type Strains, Phase IV (KMG-IV): sequencing the most valuable type-strain genomes for metagenomic binning, comparative biology and taxonomic classification.</title>
        <authorList>
            <person name="Goeker M."/>
        </authorList>
    </citation>
    <scope>NUCLEOTIDE SEQUENCE [LARGE SCALE GENOMIC DNA]</scope>
    <source>
        <strain evidence="3 4">DSM 26944</strain>
    </source>
</reference>
<name>A0A7W9B0L1_9HYPH</name>
<dbReference type="EMBL" id="JACIJG010000020">
    <property type="protein sequence ID" value="MBB5703927.1"/>
    <property type="molecule type" value="Genomic_DNA"/>
</dbReference>
<dbReference type="Pfam" id="PF20256">
    <property type="entry name" value="MoCoBD_2"/>
    <property type="match status" value="2"/>
</dbReference>
<feature type="domain" description="Aldehyde oxidase/xanthine dehydrogenase first molybdopterin binding" evidence="1">
    <location>
        <begin position="256"/>
        <end position="482"/>
    </location>
</feature>
<dbReference type="RefSeq" id="WP_235992766.1">
    <property type="nucleotide sequence ID" value="NZ_JACIJG010000020.1"/>
</dbReference>